<evidence type="ECO:0000313" key="1">
    <source>
        <dbReference type="EMBL" id="KXB05471.1"/>
    </source>
</evidence>
<dbReference type="Gene3D" id="1.10.10.580">
    <property type="entry name" value="Structural maintenance of chromosome 1. Chain E"/>
    <property type="match status" value="1"/>
</dbReference>
<dbReference type="Proteomes" id="UP000070549">
    <property type="component" value="Unassembled WGS sequence"/>
</dbReference>
<dbReference type="InterPro" id="IPR023093">
    <property type="entry name" value="ScpA-like_C"/>
</dbReference>
<comment type="caution">
    <text evidence="1">The sequence shown here is derived from an EMBL/GenBank/DDBJ whole genome shotgun (WGS) entry which is preliminary data.</text>
</comment>
<name>A0A133VG98_9EURY</name>
<gene>
    <name evidence="1" type="ORF">AKJ49_00725</name>
</gene>
<organism evidence="1 2">
    <name type="scientific">candidate division MSBL1 archaeon SCGC-AAA382A03</name>
    <dbReference type="NCBI Taxonomy" id="1698278"/>
    <lineage>
        <taxon>Archaea</taxon>
        <taxon>Methanobacteriati</taxon>
        <taxon>Methanobacteriota</taxon>
        <taxon>candidate division MSBL1</taxon>
    </lineage>
</organism>
<dbReference type="AlphaFoldDB" id="A0A133VG98"/>
<sequence>MDLRVSGRAIFSASTLLRMKANNPPYNGNGKEEDELLGDLDFDMPELGPITLIRQNRQQITLSDLANSLNKVLEKSESKEKKEKRSSTVKEVVWEINDYHINIEKHIDDFHEKISLLTSTGEKINFMQLLPEKNKTEVCRNLLLALFLWSKGKVRLHQEEHFEDIYIELLEPFEGNNGS</sequence>
<evidence type="ECO:0008006" key="3">
    <source>
        <dbReference type="Google" id="ProtNLM"/>
    </source>
</evidence>
<dbReference type="PANTHER" id="PTHR33969:SF2">
    <property type="entry name" value="SEGREGATION AND CONDENSATION PROTEIN A"/>
    <property type="match status" value="1"/>
</dbReference>
<dbReference type="InterPro" id="IPR003768">
    <property type="entry name" value="ScpA"/>
</dbReference>
<dbReference type="EMBL" id="LHYC01000013">
    <property type="protein sequence ID" value="KXB05471.1"/>
    <property type="molecule type" value="Genomic_DNA"/>
</dbReference>
<proteinExistence type="predicted"/>
<evidence type="ECO:0000313" key="2">
    <source>
        <dbReference type="Proteomes" id="UP000070549"/>
    </source>
</evidence>
<protein>
    <recommendedName>
        <fullName evidence="3">Rad21/Rec8-like protein C-terminal eukaryotic domain-containing protein</fullName>
    </recommendedName>
</protein>
<keyword evidence="2" id="KW-1185">Reference proteome</keyword>
<dbReference type="Pfam" id="PF02616">
    <property type="entry name" value="SMC_ScpA"/>
    <property type="match status" value="1"/>
</dbReference>
<dbReference type="PANTHER" id="PTHR33969">
    <property type="entry name" value="SEGREGATION AND CONDENSATION PROTEIN A"/>
    <property type="match status" value="1"/>
</dbReference>
<reference evidence="1 2" key="1">
    <citation type="journal article" date="2016" name="Sci. Rep.">
        <title>Metabolic traits of an uncultured archaeal lineage -MSBL1- from brine pools of the Red Sea.</title>
        <authorList>
            <person name="Mwirichia R."/>
            <person name="Alam I."/>
            <person name="Rashid M."/>
            <person name="Vinu M."/>
            <person name="Ba-Alawi W."/>
            <person name="Anthony Kamau A."/>
            <person name="Kamanda Ngugi D."/>
            <person name="Goker M."/>
            <person name="Klenk H.P."/>
            <person name="Bajic V."/>
            <person name="Stingl U."/>
        </authorList>
    </citation>
    <scope>NUCLEOTIDE SEQUENCE [LARGE SCALE GENOMIC DNA]</scope>
    <source>
        <strain evidence="1">SCGC-AAA382A03</strain>
    </source>
</reference>
<accession>A0A133VG98</accession>